<dbReference type="STRING" id="1603606.DSOUD_2663"/>
<feature type="domain" description="Uroporphyrinogen decarboxylase (URO-D)" evidence="14">
    <location>
        <begin position="140"/>
        <end position="156"/>
    </location>
</feature>
<dbReference type="PANTHER" id="PTHR21091">
    <property type="entry name" value="METHYLTETRAHYDROFOLATE:HOMOCYSTEINE METHYLTRANSFERASE RELATED"/>
    <property type="match status" value="1"/>
</dbReference>
<dbReference type="NCBIfam" id="TIGR01464">
    <property type="entry name" value="hemE"/>
    <property type="match status" value="1"/>
</dbReference>
<evidence type="ECO:0000313" key="15">
    <source>
        <dbReference type="EMBL" id="ALC17414.1"/>
    </source>
</evidence>
<evidence type="ECO:0000256" key="2">
    <source>
        <dbReference type="ARBA" id="ARBA00004804"/>
    </source>
</evidence>
<dbReference type="PROSITE" id="PS00906">
    <property type="entry name" value="UROD_1"/>
    <property type="match status" value="1"/>
</dbReference>
<dbReference type="Pfam" id="PF01208">
    <property type="entry name" value="URO-D"/>
    <property type="match status" value="1"/>
</dbReference>
<dbReference type="SUPFAM" id="SSF51726">
    <property type="entry name" value="UROD/MetE-like"/>
    <property type="match status" value="1"/>
</dbReference>
<dbReference type="InterPro" id="IPR006361">
    <property type="entry name" value="Uroporphyrinogen_deCO2ase_HemE"/>
</dbReference>
<evidence type="ECO:0000256" key="10">
    <source>
        <dbReference type="HAMAP-Rule" id="MF_00218"/>
    </source>
</evidence>
<feature type="binding site" evidence="10">
    <location>
        <position position="207"/>
    </location>
    <ligand>
        <name>substrate</name>
    </ligand>
</feature>
<comment type="subcellular location">
    <subcellularLocation>
        <location evidence="1">Cytoplasm</location>
        <location evidence="1">Cytosol</location>
    </subcellularLocation>
</comment>
<dbReference type="FunFam" id="3.20.20.210:FF:000008">
    <property type="entry name" value="Uroporphyrinogen decarboxylase"/>
    <property type="match status" value="1"/>
</dbReference>
<dbReference type="RefSeq" id="WP_053551422.1">
    <property type="nucleotide sequence ID" value="NZ_CP010802.1"/>
</dbReference>
<reference evidence="15 16" key="1">
    <citation type="submission" date="2015-07" db="EMBL/GenBank/DDBJ databases">
        <title>Isolation and Genomic Characterization of a Novel Halophilic Metal-Reducing Deltaproteobacterium from the Deep Subsurface.</title>
        <authorList>
            <person name="Badalamenti J.P."/>
            <person name="Summers Z.M."/>
            <person name="Gralnick J.A."/>
            <person name="Bond D.R."/>
        </authorList>
    </citation>
    <scope>NUCLEOTIDE SEQUENCE [LARGE SCALE GENOMIC DNA]</scope>
    <source>
        <strain evidence="15 16">WTL</strain>
    </source>
</reference>
<evidence type="ECO:0000256" key="3">
    <source>
        <dbReference type="ARBA" id="ARBA00009935"/>
    </source>
</evidence>
<protein>
    <recommendedName>
        <fullName evidence="5 10">Uroporphyrinogen decarboxylase</fullName>
        <shortName evidence="10">UPD</shortName>
        <shortName evidence="10">URO-D</shortName>
        <ecNumber evidence="5 10">4.1.1.37</ecNumber>
    </recommendedName>
</protein>
<dbReference type="PATRIC" id="fig|1603606.3.peg.2895"/>
<accession>A0A0M4D466</accession>
<evidence type="ECO:0000259" key="14">
    <source>
        <dbReference type="PROSITE" id="PS00907"/>
    </source>
</evidence>
<dbReference type="EC" id="4.1.1.37" evidence="5 10"/>
<feature type="binding site" evidence="10">
    <location>
        <position position="152"/>
    </location>
    <ligand>
        <name>substrate</name>
    </ligand>
</feature>
<evidence type="ECO:0000256" key="5">
    <source>
        <dbReference type="ARBA" id="ARBA00012288"/>
    </source>
</evidence>
<dbReference type="OrthoDB" id="9806656at2"/>
<dbReference type="EMBL" id="CP010802">
    <property type="protein sequence ID" value="ALC17414.1"/>
    <property type="molecule type" value="Genomic_DNA"/>
</dbReference>
<feature type="domain" description="Uroporphyrinogen decarboxylase (URO-D)" evidence="13">
    <location>
        <begin position="20"/>
        <end position="29"/>
    </location>
</feature>
<dbReference type="InterPro" id="IPR038071">
    <property type="entry name" value="UROD/MetE-like_sf"/>
</dbReference>
<evidence type="ECO:0000256" key="4">
    <source>
        <dbReference type="ARBA" id="ARBA00011738"/>
    </source>
</evidence>
<dbReference type="PROSITE" id="PS00907">
    <property type="entry name" value="UROD_2"/>
    <property type="match status" value="1"/>
</dbReference>
<comment type="pathway">
    <text evidence="2 10 11">Porphyrin-containing compound metabolism; protoporphyrin-IX biosynthesis; coproporphyrinogen-III from 5-aminolevulinate: step 4/4.</text>
</comment>
<dbReference type="GO" id="GO:0004853">
    <property type="term" value="F:uroporphyrinogen decarboxylase activity"/>
    <property type="evidence" value="ECO:0007669"/>
    <property type="project" value="UniProtKB-UniRule"/>
</dbReference>
<evidence type="ECO:0000256" key="7">
    <source>
        <dbReference type="ARBA" id="ARBA00022793"/>
    </source>
</evidence>
<gene>
    <name evidence="10 15" type="primary">hemE</name>
    <name evidence="15" type="ORF">DSOUD_2663</name>
</gene>
<comment type="subunit">
    <text evidence="4 10">Homodimer.</text>
</comment>
<keyword evidence="8 10" id="KW-0456">Lyase</keyword>
<evidence type="ECO:0000313" key="16">
    <source>
        <dbReference type="Proteomes" id="UP000057158"/>
    </source>
</evidence>
<dbReference type="AlphaFoldDB" id="A0A0M4D466"/>
<dbReference type="PANTHER" id="PTHR21091:SF169">
    <property type="entry name" value="UROPORPHYRINOGEN DECARBOXYLASE"/>
    <property type="match status" value="1"/>
</dbReference>
<keyword evidence="7 10" id="KW-0210">Decarboxylase</keyword>
<comment type="catalytic activity">
    <reaction evidence="10 11">
        <text>uroporphyrinogen III + 4 H(+) = coproporphyrinogen III + 4 CO2</text>
        <dbReference type="Rhea" id="RHEA:19865"/>
        <dbReference type="ChEBI" id="CHEBI:15378"/>
        <dbReference type="ChEBI" id="CHEBI:16526"/>
        <dbReference type="ChEBI" id="CHEBI:57308"/>
        <dbReference type="ChEBI" id="CHEBI:57309"/>
        <dbReference type="EC" id="4.1.1.37"/>
    </reaction>
</comment>
<dbReference type="HAMAP" id="MF_00218">
    <property type="entry name" value="URO_D"/>
    <property type="match status" value="1"/>
</dbReference>
<dbReference type="Gene3D" id="3.20.20.210">
    <property type="match status" value="1"/>
</dbReference>
<evidence type="ECO:0000256" key="9">
    <source>
        <dbReference type="ARBA" id="ARBA00023244"/>
    </source>
</evidence>
<evidence type="ECO:0000256" key="1">
    <source>
        <dbReference type="ARBA" id="ARBA00004514"/>
    </source>
</evidence>
<dbReference type="CDD" id="cd00717">
    <property type="entry name" value="URO-D"/>
    <property type="match status" value="1"/>
</dbReference>
<keyword evidence="6 10" id="KW-0963">Cytoplasm</keyword>
<feature type="binding site" evidence="10">
    <location>
        <position position="76"/>
    </location>
    <ligand>
        <name>substrate</name>
    </ligand>
</feature>
<organism evidence="15 16">
    <name type="scientific">Desulfuromonas soudanensis</name>
    <dbReference type="NCBI Taxonomy" id="1603606"/>
    <lineage>
        <taxon>Bacteria</taxon>
        <taxon>Pseudomonadati</taxon>
        <taxon>Thermodesulfobacteriota</taxon>
        <taxon>Desulfuromonadia</taxon>
        <taxon>Desulfuromonadales</taxon>
        <taxon>Desulfuromonadaceae</taxon>
        <taxon>Desulfuromonas</taxon>
    </lineage>
</organism>
<comment type="function">
    <text evidence="10">Catalyzes the decarboxylation of four acetate groups of uroporphyrinogen-III to yield coproporphyrinogen-III.</text>
</comment>
<proteinExistence type="inferred from homology"/>
<keyword evidence="9 10" id="KW-0627">Porphyrin biosynthesis</keyword>
<dbReference type="Proteomes" id="UP000057158">
    <property type="component" value="Chromosome"/>
</dbReference>
<dbReference type="GO" id="GO:0005829">
    <property type="term" value="C:cytosol"/>
    <property type="evidence" value="ECO:0007669"/>
    <property type="project" value="UniProtKB-SubCell"/>
</dbReference>
<feature type="binding site" evidence="10">
    <location>
        <begin position="25"/>
        <end position="29"/>
    </location>
    <ligand>
        <name>substrate</name>
    </ligand>
</feature>
<evidence type="ECO:0000256" key="8">
    <source>
        <dbReference type="ARBA" id="ARBA00023239"/>
    </source>
</evidence>
<feature type="binding site" evidence="10">
    <location>
        <position position="321"/>
    </location>
    <ligand>
        <name>substrate</name>
    </ligand>
</feature>
<evidence type="ECO:0000256" key="11">
    <source>
        <dbReference type="RuleBase" id="RU000554"/>
    </source>
</evidence>
<name>A0A0M4D466_9BACT</name>
<comment type="similarity">
    <text evidence="3 10 12">Belongs to the uroporphyrinogen decarboxylase family.</text>
</comment>
<feature type="site" description="Transition state stabilizer" evidence="10">
    <location>
        <position position="76"/>
    </location>
</feature>
<dbReference type="GO" id="GO:0019353">
    <property type="term" value="P:protoporphyrinogen IX biosynthetic process from glutamate"/>
    <property type="evidence" value="ECO:0007669"/>
    <property type="project" value="TreeGrafter"/>
</dbReference>
<comment type="caution">
    <text evidence="10">Lacks conserved residue(s) required for the propagation of feature annotation.</text>
</comment>
<evidence type="ECO:0000256" key="12">
    <source>
        <dbReference type="RuleBase" id="RU004169"/>
    </source>
</evidence>
<sequence>MSKEYPFIKACWGQPTDYVPVWLMRQAGRYLQQYKDVRAQGGGTFLDLCKDPARAAEVTIQPIDLLNVDAAILFSDILTPIEPMGMALDFVPGPVFEKPIRTAADVDALIVPDDMAQAVPYVPEILKRLRVAFEGRVPLIGFGGAPFTLACYMVEGHGSKDFAALKQMMYADFPLYDALMKKITEMDRRYLNMQIEAGAQAIQIFDTWGGLLAPHDFERYILPYVKELINGLNRDGIPVIYFVKNGGTMLELVKEAGADVVGLDWHVNLGKARDILGPEVAVQGNLDPTVLYAPKPYIEKEVQRILDENAGRPGFIFNLGHGILPTVPPENAIHMVECVHRLSRK</sequence>
<evidence type="ECO:0000256" key="6">
    <source>
        <dbReference type="ARBA" id="ARBA00022490"/>
    </source>
</evidence>
<dbReference type="UniPathway" id="UPA00251">
    <property type="reaction ID" value="UER00321"/>
</dbReference>
<dbReference type="KEGG" id="des:DSOUD_2663"/>
<keyword evidence="16" id="KW-1185">Reference proteome</keyword>
<evidence type="ECO:0000259" key="13">
    <source>
        <dbReference type="PROSITE" id="PS00906"/>
    </source>
</evidence>
<dbReference type="InterPro" id="IPR000257">
    <property type="entry name" value="Uroporphyrinogen_deCOase"/>
</dbReference>